<feature type="region of interest" description="Disordered" evidence="1">
    <location>
        <begin position="1"/>
        <end position="21"/>
    </location>
</feature>
<name>A0ABX1BLD6_9ACTN</name>
<protein>
    <submittedName>
        <fullName evidence="2">Uncharacterized protein</fullName>
    </submittedName>
</protein>
<dbReference type="Proteomes" id="UP000696294">
    <property type="component" value="Unassembled WGS sequence"/>
</dbReference>
<organism evidence="2 3">
    <name type="scientific">Nonomuraea composti</name>
    <dbReference type="NCBI Taxonomy" id="2720023"/>
    <lineage>
        <taxon>Bacteria</taxon>
        <taxon>Bacillati</taxon>
        <taxon>Actinomycetota</taxon>
        <taxon>Actinomycetes</taxon>
        <taxon>Streptosporangiales</taxon>
        <taxon>Streptosporangiaceae</taxon>
        <taxon>Nonomuraea</taxon>
    </lineage>
</organism>
<comment type="caution">
    <text evidence="2">The sequence shown here is derived from an EMBL/GenBank/DDBJ whole genome shotgun (WGS) entry which is preliminary data.</text>
</comment>
<evidence type="ECO:0000313" key="3">
    <source>
        <dbReference type="Proteomes" id="UP000696294"/>
    </source>
</evidence>
<feature type="region of interest" description="Disordered" evidence="1">
    <location>
        <begin position="71"/>
        <end position="109"/>
    </location>
</feature>
<dbReference type="RefSeq" id="WP_168021854.1">
    <property type="nucleotide sequence ID" value="NZ_JAATEP010000096.1"/>
</dbReference>
<accession>A0ABX1BLD6</accession>
<dbReference type="EMBL" id="JAATEP010000096">
    <property type="protein sequence ID" value="NJP98546.1"/>
    <property type="molecule type" value="Genomic_DNA"/>
</dbReference>
<keyword evidence="3" id="KW-1185">Reference proteome</keyword>
<sequence>MGAVVFSGGQPESDGEPRAKPGAFAGVLVGVETFDDDVGEVRRELLVGLGARSLTGQSVGIDGLAEPVAFGGGDGAASEPVGQPSGRVGDRGGTGSAFPSAGVVLPSVT</sequence>
<reference evidence="2 3" key="1">
    <citation type="submission" date="2020-03" db="EMBL/GenBank/DDBJ databases">
        <title>WGS of actinomycetes isolated from Thailand.</title>
        <authorList>
            <person name="Thawai C."/>
        </authorList>
    </citation>
    <scope>NUCLEOTIDE SEQUENCE [LARGE SCALE GENOMIC DNA]</scope>
    <source>
        <strain evidence="2 3">FMUSA5-5</strain>
    </source>
</reference>
<gene>
    <name evidence="2" type="ORF">HCN51_55575</name>
</gene>
<evidence type="ECO:0000313" key="2">
    <source>
        <dbReference type="EMBL" id="NJP98546.1"/>
    </source>
</evidence>
<evidence type="ECO:0000256" key="1">
    <source>
        <dbReference type="SAM" id="MobiDB-lite"/>
    </source>
</evidence>
<proteinExistence type="predicted"/>